<dbReference type="KEGG" id="pdi:BDI_0388"/>
<name>A6L902_PARD8</name>
<dbReference type="Proteomes" id="UP000000566">
    <property type="component" value="Chromosome"/>
</dbReference>
<dbReference type="HOGENOM" id="CLU_053804_0_0_10"/>
<accession>A6L902</accession>
<evidence type="ECO:0000313" key="2">
    <source>
        <dbReference type="Proteomes" id="UP000000566"/>
    </source>
</evidence>
<dbReference type="PaxDb" id="435591-BDI_0388"/>
<dbReference type="SUPFAM" id="SSF52540">
    <property type="entry name" value="P-loop containing nucleoside triphosphate hydrolases"/>
    <property type="match status" value="1"/>
</dbReference>
<reference evidence="1 2" key="1">
    <citation type="journal article" date="2007" name="PLoS Biol.">
        <title>Evolution of symbiotic bacteria in the distal human intestine.</title>
        <authorList>
            <person name="Xu J."/>
            <person name="Mahowald M.A."/>
            <person name="Ley R.E."/>
            <person name="Lozupone C.A."/>
            <person name="Hamady M."/>
            <person name="Martens E.C."/>
            <person name="Henrissat B."/>
            <person name="Coutinho P.M."/>
            <person name="Minx P."/>
            <person name="Latreille P."/>
            <person name="Cordum H."/>
            <person name="Van Brunt A."/>
            <person name="Kim K."/>
            <person name="Fulton R.S."/>
            <person name="Fulton L.A."/>
            <person name="Clifton S.W."/>
            <person name="Wilson R.K."/>
            <person name="Knight R.D."/>
            <person name="Gordon J.I."/>
        </authorList>
    </citation>
    <scope>NUCLEOTIDE SEQUENCE [LARGE SCALE GENOMIC DNA]</scope>
    <source>
        <strain evidence="2">ATCC 8503 / DSM 20701 / CIP 104284 / JCM 5825 / NCTC 11152</strain>
    </source>
</reference>
<dbReference type="PANTHER" id="PTHR34301:SF8">
    <property type="entry name" value="ATPASE DOMAIN-CONTAINING PROTEIN"/>
    <property type="match status" value="1"/>
</dbReference>
<dbReference type="STRING" id="435591.BDI_0388"/>
<dbReference type="eggNOG" id="COG1672">
    <property type="taxonomic scope" value="Bacteria"/>
</dbReference>
<evidence type="ECO:0000313" key="1">
    <source>
        <dbReference type="EMBL" id="ABR42166.1"/>
    </source>
</evidence>
<sequence>MPRSVFPVICLVGFLCLLLNYMHVCLKKADKPCIVAFDEFQQISKYPEKNIEALLRSHIQHLSNVHFIFSGSERHLVTEMFLSSARPFYNSTSILELYPIVAEEYIPFVCHWFDVYERTIREEDVLVIYRLFEGNTYYMQKTFHEAFINTPIGSSCTLDILRQTVGGVLEKAGDGYRQLLSRIPERQKELLYAIASAGKAEKIMSAGFIRKYSLVSSSAVQAAARKLMKLDLLTEEDNIYFIPDILFRMYLQRLKNTNIIFIPS</sequence>
<dbReference type="Gene3D" id="3.40.50.300">
    <property type="entry name" value="P-loop containing nucleotide triphosphate hydrolases"/>
    <property type="match status" value="1"/>
</dbReference>
<dbReference type="InterPro" id="IPR027417">
    <property type="entry name" value="P-loop_NTPase"/>
</dbReference>
<dbReference type="PANTHER" id="PTHR34301">
    <property type="entry name" value="DNA-BINDING PROTEIN-RELATED"/>
    <property type="match status" value="1"/>
</dbReference>
<gene>
    <name evidence="1" type="ordered locus">BDI_0388</name>
</gene>
<keyword evidence="2" id="KW-1185">Reference proteome</keyword>
<evidence type="ECO:0008006" key="3">
    <source>
        <dbReference type="Google" id="ProtNLM"/>
    </source>
</evidence>
<dbReference type="AlphaFoldDB" id="A6L902"/>
<protein>
    <recommendedName>
        <fullName evidence="3">ATP-binding protein</fullName>
    </recommendedName>
</protein>
<dbReference type="EMBL" id="CP000140">
    <property type="protein sequence ID" value="ABR42166.1"/>
    <property type="molecule type" value="Genomic_DNA"/>
</dbReference>
<proteinExistence type="predicted"/>
<organism evidence="1 2">
    <name type="scientific">Parabacteroides distasonis (strain ATCC 8503 / DSM 20701 / CIP 104284 / JCM 5825 / NCTC 11152)</name>
    <dbReference type="NCBI Taxonomy" id="435591"/>
    <lineage>
        <taxon>Bacteria</taxon>
        <taxon>Pseudomonadati</taxon>
        <taxon>Bacteroidota</taxon>
        <taxon>Bacteroidia</taxon>
        <taxon>Bacteroidales</taxon>
        <taxon>Tannerellaceae</taxon>
        <taxon>Parabacteroides</taxon>
    </lineage>
</organism>